<dbReference type="AlphaFoldDB" id="X1DKY1"/>
<dbReference type="InterPro" id="IPR036021">
    <property type="entry name" value="Tungsten_al_ferr_oxy-like_C"/>
</dbReference>
<dbReference type="InterPro" id="IPR013985">
    <property type="entry name" value="Ald_Fedxn_OxRdtase_dom3"/>
</dbReference>
<name>X1DKY1_9ZZZZ</name>
<dbReference type="GO" id="GO:0016625">
    <property type="term" value="F:oxidoreductase activity, acting on the aldehyde or oxo group of donors, iron-sulfur protein as acceptor"/>
    <property type="evidence" value="ECO:0007669"/>
    <property type="project" value="InterPro"/>
</dbReference>
<evidence type="ECO:0000259" key="1">
    <source>
        <dbReference type="Pfam" id="PF01314"/>
    </source>
</evidence>
<proteinExistence type="predicted"/>
<sequence length="116" mass="13195">ITFKGQEAPAHMPRVKRSLAIIYATNPFGADHQSHEHDPAIEGDFEFYTDRLAVLGFSEEQEPQSLSDEKIRFTLASQHMYSAMDSLDLCQFVFGPAWQLYGPEDMVELVRTVTGW</sequence>
<feature type="domain" description="Aldehyde ferredoxin oxidoreductase C-terminal" evidence="1">
    <location>
        <begin position="2"/>
        <end position="116"/>
    </location>
</feature>
<dbReference type="GO" id="GO:0009055">
    <property type="term" value="F:electron transfer activity"/>
    <property type="evidence" value="ECO:0007669"/>
    <property type="project" value="InterPro"/>
</dbReference>
<protein>
    <recommendedName>
        <fullName evidence="1">Aldehyde ferredoxin oxidoreductase C-terminal domain-containing protein</fullName>
    </recommendedName>
</protein>
<dbReference type="SUPFAM" id="SSF48310">
    <property type="entry name" value="Aldehyde ferredoxin oxidoreductase, C-terminal domains"/>
    <property type="match status" value="1"/>
</dbReference>
<organism evidence="2">
    <name type="scientific">marine sediment metagenome</name>
    <dbReference type="NCBI Taxonomy" id="412755"/>
    <lineage>
        <taxon>unclassified sequences</taxon>
        <taxon>metagenomes</taxon>
        <taxon>ecological metagenomes</taxon>
    </lineage>
</organism>
<feature type="non-terminal residue" evidence="2">
    <location>
        <position position="1"/>
    </location>
</feature>
<gene>
    <name evidence="2" type="ORF">S01H4_64961</name>
</gene>
<dbReference type="InterPro" id="IPR001203">
    <property type="entry name" value="OxRdtase_Ald_Fedxn_C"/>
</dbReference>
<dbReference type="Pfam" id="PF01314">
    <property type="entry name" value="AFOR_C"/>
    <property type="match status" value="1"/>
</dbReference>
<accession>X1DKY1</accession>
<dbReference type="EMBL" id="BART01039569">
    <property type="protein sequence ID" value="GAH21536.1"/>
    <property type="molecule type" value="Genomic_DNA"/>
</dbReference>
<reference evidence="2" key="1">
    <citation type="journal article" date="2014" name="Front. Microbiol.">
        <title>High frequency of phylogenetically diverse reductive dehalogenase-homologous genes in deep subseafloor sedimentary metagenomes.</title>
        <authorList>
            <person name="Kawai M."/>
            <person name="Futagami T."/>
            <person name="Toyoda A."/>
            <person name="Takaki Y."/>
            <person name="Nishi S."/>
            <person name="Hori S."/>
            <person name="Arai W."/>
            <person name="Tsubouchi T."/>
            <person name="Morono Y."/>
            <person name="Uchiyama I."/>
            <person name="Ito T."/>
            <person name="Fujiyama A."/>
            <person name="Inagaki F."/>
            <person name="Takami H."/>
        </authorList>
    </citation>
    <scope>NUCLEOTIDE SEQUENCE</scope>
    <source>
        <strain evidence="2">Expedition CK06-06</strain>
    </source>
</reference>
<feature type="non-terminal residue" evidence="2">
    <location>
        <position position="116"/>
    </location>
</feature>
<evidence type="ECO:0000313" key="2">
    <source>
        <dbReference type="EMBL" id="GAH21536.1"/>
    </source>
</evidence>
<dbReference type="Gene3D" id="1.10.599.10">
    <property type="entry name" value="Aldehyde Ferredoxin Oxidoreductase Protein, subunit A, domain 3"/>
    <property type="match status" value="1"/>
</dbReference>
<dbReference type="GO" id="GO:0051536">
    <property type="term" value="F:iron-sulfur cluster binding"/>
    <property type="evidence" value="ECO:0007669"/>
    <property type="project" value="InterPro"/>
</dbReference>
<comment type="caution">
    <text evidence="2">The sequence shown here is derived from an EMBL/GenBank/DDBJ whole genome shotgun (WGS) entry which is preliminary data.</text>
</comment>